<reference evidence="4" key="1">
    <citation type="submission" date="2019-03" db="EMBL/GenBank/DDBJ databases">
        <title>Afifella sp. nov., isolated from activated sludge.</title>
        <authorList>
            <person name="Li Q."/>
            <person name="Liu Y."/>
        </authorList>
    </citation>
    <scope>NUCLEOTIDE SEQUENCE</scope>
    <source>
        <strain evidence="4">L72</strain>
    </source>
</reference>
<dbReference type="InterPro" id="IPR007129">
    <property type="entry name" value="Ubiqinol_cyt_c_chaperone_CPB3"/>
</dbReference>
<dbReference type="Pfam" id="PF03981">
    <property type="entry name" value="Ubiq_cyt_C_chap"/>
    <property type="match status" value="1"/>
</dbReference>
<dbReference type="InterPro" id="IPR021150">
    <property type="entry name" value="Ubiq_cyt_c_chap"/>
</dbReference>
<protein>
    <submittedName>
        <fullName evidence="4">Ubiquinol-cytochrome C chaperone</fullName>
    </submittedName>
</protein>
<gene>
    <name evidence="4" type="ORF">E4O86_12235</name>
</gene>
<comment type="similarity">
    <text evidence="1">Belongs to the CBP3 family.</text>
</comment>
<evidence type="ECO:0000313" key="4">
    <source>
        <dbReference type="EMBL" id="MYZ48478.1"/>
    </source>
</evidence>
<accession>A0A964T4U3</accession>
<organism evidence="4 5">
    <name type="scientific">Propylenella binzhouense</name>
    <dbReference type="NCBI Taxonomy" id="2555902"/>
    <lineage>
        <taxon>Bacteria</taxon>
        <taxon>Pseudomonadati</taxon>
        <taxon>Pseudomonadota</taxon>
        <taxon>Alphaproteobacteria</taxon>
        <taxon>Hyphomicrobiales</taxon>
        <taxon>Propylenellaceae</taxon>
        <taxon>Propylenella</taxon>
    </lineage>
</organism>
<dbReference type="Proteomes" id="UP000773614">
    <property type="component" value="Unassembled WGS sequence"/>
</dbReference>
<keyword evidence="5" id="KW-1185">Reference proteome</keyword>
<evidence type="ECO:0000256" key="1">
    <source>
        <dbReference type="ARBA" id="ARBA00006407"/>
    </source>
</evidence>
<comment type="caution">
    <text evidence="4">The sequence shown here is derived from an EMBL/GenBank/DDBJ whole genome shotgun (WGS) entry which is preliminary data.</text>
</comment>
<sequence length="183" mass="20660">MLRHWRRSREERDSAERLYAAVVDAARRPEFYEGLGVPDTVEGRFELLALHFYPVIHRLMYRPDGDPELARRLSEAFVRDMDAVHREMGIGDISVPKRLKKLYGVFAGRISAYRDGLRQGGEALADVLDRTIFFGRSDRQAAARLAAYLAEAVAGLEDADLAEWRAGAVRYPGPPAEAMEANR</sequence>
<dbReference type="RefSeq" id="WP_161140827.1">
    <property type="nucleotide sequence ID" value="NZ_SPKJ01000039.1"/>
</dbReference>
<feature type="domain" description="Ubiquinol-cytochrome c chaperone" evidence="3">
    <location>
        <begin position="35"/>
        <end position="168"/>
    </location>
</feature>
<name>A0A964T4U3_9HYPH</name>
<comment type="similarity">
    <text evidence="2">Belongs to the UPF0174 family.</text>
</comment>
<dbReference type="PANTHER" id="PTHR12184:SF1">
    <property type="entry name" value="UBIQUINOL-CYTOCHROME-C REDUCTASE COMPLEX ASSEMBLY FACTOR 1"/>
    <property type="match status" value="1"/>
</dbReference>
<evidence type="ECO:0000256" key="2">
    <source>
        <dbReference type="ARBA" id="ARBA00006436"/>
    </source>
</evidence>
<evidence type="ECO:0000259" key="3">
    <source>
        <dbReference type="Pfam" id="PF03981"/>
    </source>
</evidence>
<dbReference type="PANTHER" id="PTHR12184">
    <property type="entry name" value="UBIQUINOL-CYTOCHROME C REDUCTASE COMPLEX ASSEMBLY FACTOR 1 FAMILY MEMBER"/>
    <property type="match status" value="1"/>
</dbReference>
<dbReference type="AlphaFoldDB" id="A0A964T4U3"/>
<dbReference type="OrthoDB" id="7158889at2"/>
<evidence type="ECO:0000313" key="5">
    <source>
        <dbReference type="Proteomes" id="UP000773614"/>
    </source>
</evidence>
<dbReference type="EMBL" id="SPKJ01000039">
    <property type="protein sequence ID" value="MYZ48478.1"/>
    <property type="molecule type" value="Genomic_DNA"/>
</dbReference>
<proteinExistence type="inferred from homology"/>